<keyword evidence="3" id="KW-0949">S-adenosyl-L-methionine</keyword>
<keyword evidence="1 5" id="KW-0489">Methyltransferase</keyword>
<dbReference type="STRING" id="910347.SAMN05421773_110165"/>
<dbReference type="EMBL" id="FOLM01000010">
    <property type="protein sequence ID" value="SFD15078.1"/>
    <property type="molecule type" value="Genomic_DNA"/>
</dbReference>
<evidence type="ECO:0000256" key="1">
    <source>
        <dbReference type="ARBA" id="ARBA00022603"/>
    </source>
</evidence>
<name>A0A1I1Q5F5_9ACTN</name>
<protein>
    <submittedName>
        <fullName evidence="5">Methyltransferase domain-containing protein</fullName>
    </submittedName>
</protein>
<dbReference type="InterPro" id="IPR013216">
    <property type="entry name" value="Methyltransf_11"/>
</dbReference>
<dbReference type="Pfam" id="PF08241">
    <property type="entry name" value="Methyltransf_11"/>
    <property type="match status" value="1"/>
</dbReference>
<reference evidence="5 6" key="1">
    <citation type="submission" date="2016-10" db="EMBL/GenBank/DDBJ databases">
        <authorList>
            <person name="de Groot N.N."/>
        </authorList>
    </citation>
    <scope>NUCLEOTIDE SEQUENCE [LARGE SCALE GENOMIC DNA]</scope>
    <source>
        <strain evidence="5 6">CGMCC 4.5739</strain>
    </source>
</reference>
<evidence type="ECO:0000256" key="3">
    <source>
        <dbReference type="ARBA" id="ARBA00022691"/>
    </source>
</evidence>
<sequence length="244" mass="25985">MTELSAAVTDYWDAAAPGFDERPDHGLSAREARAAWAVLVRRLLAARPEGDGDGGPPPADMPHRAPEMPGTLEVLDAGCGTGTMSLLLAEAGHRVTGVDISPRMVELARAKLAAAGLPARFLVGDAAAPPTGERRFDVLLCRHVLWTLPDPAAALREWAARLRPGGRMLFFEGRRWYSGRERPPAPYVTGAERLPWPGGIGPEELAGLVRPFARPLRAEPLTDPSLWGGAAPGERHALVAVVPG</sequence>
<accession>A0A1I1Q5F5</accession>
<dbReference type="PANTHER" id="PTHR43464">
    <property type="entry name" value="METHYLTRANSFERASE"/>
    <property type="match status" value="1"/>
</dbReference>
<dbReference type="CDD" id="cd02440">
    <property type="entry name" value="AdoMet_MTases"/>
    <property type="match status" value="1"/>
</dbReference>
<dbReference type="SUPFAM" id="SSF53335">
    <property type="entry name" value="S-adenosyl-L-methionine-dependent methyltransferases"/>
    <property type="match status" value="1"/>
</dbReference>
<gene>
    <name evidence="5" type="ORF">SAMN05421773_110165</name>
</gene>
<proteinExistence type="predicted"/>
<dbReference type="AlphaFoldDB" id="A0A1I1Q5F5"/>
<evidence type="ECO:0000313" key="5">
    <source>
        <dbReference type="EMBL" id="SFD15078.1"/>
    </source>
</evidence>
<dbReference type="GO" id="GO:0032259">
    <property type="term" value="P:methylation"/>
    <property type="evidence" value="ECO:0007669"/>
    <property type="project" value="UniProtKB-KW"/>
</dbReference>
<evidence type="ECO:0000313" key="6">
    <source>
        <dbReference type="Proteomes" id="UP000199207"/>
    </source>
</evidence>
<dbReference type="Gene3D" id="3.40.50.150">
    <property type="entry name" value="Vaccinia Virus protein VP39"/>
    <property type="match status" value="1"/>
</dbReference>
<keyword evidence="2 5" id="KW-0808">Transferase</keyword>
<evidence type="ECO:0000256" key="2">
    <source>
        <dbReference type="ARBA" id="ARBA00022679"/>
    </source>
</evidence>
<dbReference type="OrthoDB" id="21342at2"/>
<dbReference type="GO" id="GO:0008757">
    <property type="term" value="F:S-adenosylmethionine-dependent methyltransferase activity"/>
    <property type="evidence" value="ECO:0007669"/>
    <property type="project" value="InterPro"/>
</dbReference>
<feature type="domain" description="Methyltransferase type 11" evidence="4">
    <location>
        <begin position="75"/>
        <end position="170"/>
    </location>
</feature>
<evidence type="ECO:0000259" key="4">
    <source>
        <dbReference type="Pfam" id="PF08241"/>
    </source>
</evidence>
<dbReference type="InterPro" id="IPR029063">
    <property type="entry name" value="SAM-dependent_MTases_sf"/>
</dbReference>
<organism evidence="5 6">
    <name type="scientific">Streptomyces aidingensis</name>
    <dbReference type="NCBI Taxonomy" id="910347"/>
    <lineage>
        <taxon>Bacteria</taxon>
        <taxon>Bacillati</taxon>
        <taxon>Actinomycetota</taxon>
        <taxon>Actinomycetes</taxon>
        <taxon>Kitasatosporales</taxon>
        <taxon>Streptomycetaceae</taxon>
        <taxon>Streptomyces</taxon>
    </lineage>
</organism>
<dbReference type="PANTHER" id="PTHR43464:SF19">
    <property type="entry name" value="UBIQUINONE BIOSYNTHESIS O-METHYLTRANSFERASE, MITOCHONDRIAL"/>
    <property type="match status" value="1"/>
</dbReference>
<dbReference type="Proteomes" id="UP000199207">
    <property type="component" value="Unassembled WGS sequence"/>
</dbReference>
<dbReference type="RefSeq" id="WP_093839995.1">
    <property type="nucleotide sequence ID" value="NZ_FOLM01000010.1"/>
</dbReference>
<keyword evidence="6" id="KW-1185">Reference proteome</keyword>